<protein>
    <submittedName>
        <fullName evidence="5">P26A</fullName>
    </submittedName>
</protein>
<dbReference type="Pfam" id="PF04766">
    <property type="entry name" value="Baculo_p26"/>
    <property type="match status" value="1"/>
</dbReference>
<reference evidence="5" key="1">
    <citation type="journal article" date="2019" name="Viruses">
        <title>A Novel Alphabaculovirus from the Soybean Looper, Chrysodeixis includens, that Produces Tetrahedral Occlusion Bodies and Encodes Two Copies of he65.</title>
        <authorList>
            <person name="Harrison R.L."/>
            <person name="Rowley D.L."/>
            <person name="Popham H.J.R."/>
        </authorList>
    </citation>
    <scope>NUCLEOTIDE SEQUENCE</scope>
    <source>
        <strain evidence="5">ChinNPV-1</strain>
    </source>
</reference>
<feature type="site" description="Substrate binding" evidence="4">
    <location>
        <position position="158"/>
    </location>
</feature>
<proteinExistence type="inferred from homology"/>
<dbReference type="GO" id="GO:0061507">
    <property type="term" value="F:2',3'-cyclic GMP-AMP binding"/>
    <property type="evidence" value="ECO:0007669"/>
    <property type="project" value="UniProtKB-UniRule"/>
</dbReference>
<organism evidence="5 6">
    <name type="scientific">Chrysodeixis includens nucleopolyhedrovirus</name>
    <dbReference type="NCBI Taxonomy" id="1207438"/>
    <lineage>
        <taxon>Viruses</taxon>
        <taxon>Viruses incertae sedis</taxon>
        <taxon>Naldaviricetes</taxon>
        <taxon>Lefavirales</taxon>
        <taxon>Baculoviridae</taxon>
        <taxon>Alphabaculovirus</taxon>
        <taxon>Alphabaculovirus chrincludentis</taxon>
        <taxon>Alphabaculovirus alterchrincludentis</taxon>
    </lineage>
</organism>
<evidence type="ECO:0000313" key="5">
    <source>
        <dbReference type="EMBL" id="QED40546.1"/>
    </source>
</evidence>
<dbReference type="GO" id="GO:0016787">
    <property type="term" value="F:hydrolase activity"/>
    <property type="evidence" value="ECO:0007669"/>
    <property type="project" value="UniProtKB-KW"/>
</dbReference>
<evidence type="ECO:0000256" key="2">
    <source>
        <dbReference type="ARBA" id="ARBA00022801"/>
    </source>
</evidence>
<name>A0A5B8YRP9_9ABAC</name>
<comment type="subunit">
    <text evidence="4">Homodimer.</text>
</comment>
<dbReference type="GeneID" id="80541232"/>
<dbReference type="GO" id="GO:0004518">
    <property type="term" value="F:nuclease activity"/>
    <property type="evidence" value="ECO:0007669"/>
    <property type="project" value="UniProtKB-UniRule"/>
</dbReference>
<dbReference type="Proteomes" id="UP001162233">
    <property type="component" value="Segment"/>
</dbReference>
<evidence type="ECO:0000256" key="4">
    <source>
        <dbReference type="HAMAP-Rule" id="MF_04143"/>
    </source>
</evidence>
<keyword evidence="1 4" id="KW-0540">Nuclease</keyword>
<comment type="function">
    <text evidence="4">Nuclease that cleaves host 2',3'-cGAMP.</text>
</comment>
<comment type="catalytic activity">
    <reaction evidence="3">
        <text>2',3'-cGAMP + H2O = Gp(2'-5')Ap(3') + H(+)</text>
        <dbReference type="Rhea" id="RHEA:59472"/>
        <dbReference type="ChEBI" id="CHEBI:15377"/>
        <dbReference type="ChEBI" id="CHEBI:15378"/>
        <dbReference type="ChEBI" id="CHEBI:143093"/>
        <dbReference type="ChEBI" id="CHEBI:143098"/>
    </reaction>
    <physiologicalReaction direction="left-to-right" evidence="3">
        <dbReference type="Rhea" id="RHEA:59473"/>
    </physiologicalReaction>
</comment>
<dbReference type="EMBL" id="MK746083">
    <property type="protein sequence ID" value="QED40546.1"/>
    <property type="molecule type" value="Genomic_DNA"/>
</dbReference>
<keyword evidence="6" id="KW-1185">Reference proteome</keyword>
<sequence>MKLYIGFVALSYVVLQASAFVSPPQRVVNYPNRHKDEALELLTSKKLIMDSSNEIYSANLSNITKYNVHCSVDDTNKQMQVLQVDGKPVHIEVIPPNGETNGRDGLSLLHQFPGVASEVLFPPINDKDAHLYVLLNNGVLALVKPTKVYTNFHKHQGRFIYGQLRTFVIDDFSLADQIYIGAPIFMNKTLVSVVTCRYDDYDAGTVMFPVSGVRPNGLVSGQFHYDNNVLVSTLKPNMSVYGKHQMLYQSQFMSVKRFALTASANRLAYRDLPRSVAVFHNKKEIIITLTEGEFEIDRVRFDGPIVTPQHR</sequence>
<dbReference type="HAMAP" id="MF_04143">
    <property type="entry name" value="Poxins"/>
    <property type="match status" value="1"/>
</dbReference>
<feature type="site" description="Substrate binding" evidence="4">
    <location>
        <position position="300"/>
    </location>
</feature>
<keyword evidence="2 4" id="KW-0378">Hydrolase</keyword>
<dbReference type="InterPro" id="IPR006853">
    <property type="entry name" value="Poxin_vir"/>
</dbReference>
<dbReference type="KEGG" id="vg:80541232"/>
<feature type="active site" description="Proton donor" evidence="4">
    <location>
        <position position="110"/>
    </location>
</feature>
<evidence type="ECO:0000313" key="6">
    <source>
        <dbReference type="Proteomes" id="UP001162233"/>
    </source>
</evidence>
<comment type="caution">
    <text evidence="4">Lacks conserved residue(s) required for the propagation of feature annotation.</text>
</comment>
<accession>A0A5B8YRP9</accession>
<evidence type="ECO:0000256" key="3">
    <source>
        <dbReference type="ARBA" id="ARBA00023932"/>
    </source>
</evidence>
<feature type="site" description="Substrate binding" evidence="4">
    <location>
        <position position="298"/>
    </location>
</feature>
<evidence type="ECO:0000256" key="1">
    <source>
        <dbReference type="ARBA" id="ARBA00022722"/>
    </source>
</evidence>
<comment type="domain">
    <text evidence="4">The substrate binding site is formed by the N-terminus of a monomer and the C-terminus of the opposite monomer.</text>
</comment>
<feature type="active site" description="Proton acceptor; shared with catalytic histidine of dimeric partner" evidence="4">
    <location>
        <position position="256"/>
    </location>
</feature>
<dbReference type="RefSeq" id="YP_010802462.1">
    <property type="nucleotide sequence ID" value="NC_077025.1"/>
</dbReference>